<dbReference type="CDD" id="cd06093">
    <property type="entry name" value="PX_domain"/>
    <property type="match status" value="1"/>
</dbReference>
<sequence length="422" mass="45257">MVVQISILDSSEFDGTTWYSIRVVEDLREWLCKKRYSQFLELDAMLATLPIQRLPLPPKGTVGLRKMLNLGNFNQERLQGLARYLSHLASQIQSLSQVPALGQFLSPAPLGQPLAVPTQGVAVASPIQPVAVAQPMPGTAAVIVSANPAPTLQAQQALQQSHPVAAPVAVPVAGTPVVGVAVASPYPATPYAATAAPVPAQPYPQQGYPVQASPAPTSGGGGGFGMLGAGAAGAMAGVLAGVAGAAMMHGSSHSSHQDFCCKCEGRGFRHNSTMNHDERPDKRCFFCEDCDACRGRGSMRYDSPPHHHHGHHHHHHHRHDGFIESFGMTGFGARQQCFKCEGKGFFHDSRPDGRCFFCKDCSGCKGKGHIEGATPWSKHGQMCSHCHGHGFVHESSMNHDKARDQKCFFCKDCRKCHGKGHL</sequence>
<proteinExistence type="predicted"/>
<organism evidence="2 3">
    <name type="scientific">Symbiodinium pilosum</name>
    <name type="common">Dinoflagellate</name>
    <dbReference type="NCBI Taxonomy" id="2952"/>
    <lineage>
        <taxon>Eukaryota</taxon>
        <taxon>Sar</taxon>
        <taxon>Alveolata</taxon>
        <taxon>Dinophyceae</taxon>
        <taxon>Suessiales</taxon>
        <taxon>Symbiodiniaceae</taxon>
        <taxon>Symbiodinium</taxon>
    </lineage>
</organism>
<dbReference type="OrthoDB" id="447042at2759"/>
<gene>
    <name evidence="2" type="ORF">SPIL2461_LOCUS14598</name>
</gene>
<comment type="caution">
    <text evidence="2">The sequence shown here is derived from an EMBL/GenBank/DDBJ whole genome shotgun (WGS) entry which is preliminary data.</text>
</comment>
<reference evidence="2" key="1">
    <citation type="submission" date="2021-02" db="EMBL/GenBank/DDBJ databases">
        <authorList>
            <person name="Dougan E. K."/>
            <person name="Rhodes N."/>
            <person name="Thang M."/>
            <person name="Chan C."/>
        </authorList>
    </citation>
    <scope>NUCLEOTIDE SEQUENCE</scope>
</reference>
<dbReference type="InterPro" id="IPR001683">
    <property type="entry name" value="PX_dom"/>
</dbReference>
<dbReference type="SUPFAM" id="SSF64268">
    <property type="entry name" value="PX domain"/>
    <property type="match status" value="1"/>
</dbReference>
<name>A0A812U2T1_SYMPI</name>
<evidence type="ECO:0000313" key="3">
    <source>
        <dbReference type="Proteomes" id="UP000649617"/>
    </source>
</evidence>
<feature type="domain" description="PX" evidence="1">
    <location>
        <begin position="1"/>
        <end position="112"/>
    </location>
</feature>
<dbReference type="EMBL" id="CAJNIZ010033991">
    <property type="protein sequence ID" value="CAE7549602.1"/>
    <property type="molecule type" value="Genomic_DNA"/>
</dbReference>
<dbReference type="GO" id="GO:0035091">
    <property type="term" value="F:phosphatidylinositol binding"/>
    <property type="evidence" value="ECO:0007669"/>
    <property type="project" value="InterPro"/>
</dbReference>
<dbReference type="Pfam" id="PF00787">
    <property type="entry name" value="PX"/>
    <property type="match status" value="1"/>
</dbReference>
<evidence type="ECO:0000313" key="2">
    <source>
        <dbReference type="EMBL" id="CAE7549602.1"/>
    </source>
</evidence>
<evidence type="ECO:0000259" key="1">
    <source>
        <dbReference type="PROSITE" id="PS50195"/>
    </source>
</evidence>
<dbReference type="AlphaFoldDB" id="A0A812U2T1"/>
<keyword evidence="3" id="KW-1185">Reference proteome</keyword>
<dbReference type="Proteomes" id="UP000649617">
    <property type="component" value="Unassembled WGS sequence"/>
</dbReference>
<dbReference type="PROSITE" id="PS50195">
    <property type="entry name" value="PX"/>
    <property type="match status" value="1"/>
</dbReference>
<protein>
    <recommendedName>
        <fullName evidence="1">PX domain-containing protein</fullName>
    </recommendedName>
</protein>
<accession>A0A812U2T1</accession>
<dbReference type="Gene3D" id="3.30.1520.10">
    <property type="entry name" value="Phox-like domain"/>
    <property type="match status" value="1"/>
</dbReference>
<dbReference type="InterPro" id="IPR036871">
    <property type="entry name" value="PX_dom_sf"/>
</dbReference>